<dbReference type="PANTHER" id="PTHR43090">
    <property type="entry name" value="1-(5-PHOSPHORIBOSYL)-5-[(5-PHOSPHORIBOSYLAMINO)METHYLIDENEAMINO] IMIDAZOLE-4-CARBOXAMIDE ISOMERASE"/>
    <property type="match status" value="1"/>
</dbReference>
<comment type="similarity">
    <text evidence="4 9 10">Belongs to the HisA/HisF family.</text>
</comment>
<name>A0A098C0Y2_9BACT</name>
<feature type="active site" description="Proton acceptor" evidence="9">
    <location>
        <position position="8"/>
    </location>
</feature>
<dbReference type="GO" id="GO:0003949">
    <property type="term" value="F:1-(5-phosphoribosyl)-5-[(5-phosphoribosylamino)methylideneamino]imidazole-4-carboxamide isomerase activity"/>
    <property type="evidence" value="ECO:0007669"/>
    <property type="project" value="UniProtKB-UniRule"/>
</dbReference>
<evidence type="ECO:0000256" key="9">
    <source>
        <dbReference type="HAMAP-Rule" id="MF_01014"/>
    </source>
</evidence>
<evidence type="ECO:0000256" key="7">
    <source>
        <dbReference type="ARBA" id="ARBA00023102"/>
    </source>
</evidence>
<dbReference type="HAMAP" id="MF_01014">
    <property type="entry name" value="HisA"/>
    <property type="match status" value="1"/>
</dbReference>
<evidence type="ECO:0000256" key="4">
    <source>
        <dbReference type="ARBA" id="ARBA00009667"/>
    </source>
</evidence>
<keyword evidence="6 9" id="KW-0028">Amino-acid biosynthesis</keyword>
<dbReference type="EMBL" id="LN515532">
    <property type="protein sequence ID" value="CEA15572.1"/>
    <property type="molecule type" value="Genomic_DNA"/>
</dbReference>
<evidence type="ECO:0000256" key="1">
    <source>
        <dbReference type="ARBA" id="ARBA00000901"/>
    </source>
</evidence>
<keyword evidence="5 9" id="KW-0963">Cytoplasm</keyword>
<protein>
    <recommendedName>
        <fullName evidence="9 11">1-(5-phosphoribosyl)-5-[(5-phosphoribosylamino)methylideneamino] imidazole-4-carboxamide isomerase</fullName>
        <ecNumber evidence="9 11">5.3.1.16</ecNumber>
    </recommendedName>
    <alternativeName>
        <fullName evidence="9">Phosphoribosylformimino-5-aminoimidazole carboxamide ribotide isomerase</fullName>
    </alternativeName>
</protein>
<dbReference type="NCBIfam" id="TIGR00007">
    <property type="entry name" value="1-(5-phosphoribosyl)-5-[(5-phosphoribosylamino)methylideneamino]imidazole-4-carboxamide isomerase"/>
    <property type="match status" value="1"/>
</dbReference>
<dbReference type="InterPro" id="IPR006063">
    <property type="entry name" value="HisA_bact_arch"/>
</dbReference>
<dbReference type="AlphaFoldDB" id="A0A098C0Y2"/>
<dbReference type="InterPro" id="IPR011060">
    <property type="entry name" value="RibuloseP-bd_barrel"/>
</dbReference>
<dbReference type="Proteomes" id="UP000032417">
    <property type="component" value="Chromosome 1"/>
</dbReference>
<keyword evidence="13" id="KW-1185">Reference proteome</keyword>
<keyword evidence="7 9" id="KW-0368">Histidine biosynthesis</keyword>
<dbReference type="HOGENOM" id="CLU_048577_1_2_10"/>
<organism evidence="12 13">
    <name type="scientific">Fermentimonas caenicola</name>
    <dbReference type="NCBI Taxonomy" id="1562970"/>
    <lineage>
        <taxon>Bacteria</taxon>
        <taxon>Pseudomonadati</taxon>
        <taxon>Bacteroidota</taxon>
        <taxon>Bacteroidia</taxon>
        <taxon>Bacteroidales</taxon>
        <taxon>Dysgonomonadaceae</taxon>
        <taxon>Fermentimonas</taxon>
    </lineage>
</organism>
<evidence type="ECO:0000313" key="12">
    <source>
        <dbReference type="EMBL" id="CEA15572.1"/>
    </source>
</evidence>
<comment type="subcellular location">
    <subcellularLocation>
        <location evidence="2 9 11">Cytoplasm</location>
    </subcellularLocation>
</comment>
<dbReference type="SUPFAM" id="SSF51366">
    <property type="entry name" value="Ribulose-phoshate binding barrel"/>
    <property type="match status" value="1"/>
</dbReference>
<feature type="active site" description="Proton donor" evidence="9">
    <location>
        <position position="130"/>
    </location>
</feature>
<reference evidence="12 13" key="1">
    <citation type="submission" date="2014-08" db="EMBL/GenBank/DDBJ databases">
        <authorList>
            <person name="Wibberg D."/>
        </authorList>
    </citation>
    <scope>NUCLEOTIDE SEQUENCE [LARGE SCALE GENOMIC DNA]</scope>
    <source>
        <strain evidence="13">ING2-E5B</strain>
    </source>
</reference>
<dbReference type="PANTHER" id="PTHR43090:SF2">
    <property type="entry name" value="1-(5-PHOSPHORIBOSYL)-5-[(5-PHOSPHORIBOSYLAMINO)METHYLIDENEAMINO] IMIDAZOLE-4-CARBOXAMIDE ISOMERASE"/>
    <property type="match status" value="1"/>
</dbReference>
<evidence type="ECO:0000256" key="5">
    <source>
        <dbReference type="ARBA" id="ARBA00022490"/>
    </source>
</evidence>
<evidence type="ECO:0000256" key="10">
    <source>
        <dbReference type="RuleBase" id="RU003657"/>
    </source>
</evidence>
<dbReference type="Pfam" id="PF00977">
    <property type="entry name" value="His_biosynth"/>
    <property type="match status" value="1"/>
</dbReference>
<dbReference type="InterPro" id="IPR013785">
    <property type="entry name" value="Aldolase_TIM"/>
</dbReference>
<dbReference type="EC" id="5.3.1.16" evidence="9 11"/>
<dbReference type="CDD" id="cd04732">
    <property type="entry name" value="HisA"/>
    <property type="match status" value="1"/>
</dbReference>
<dbReference type="KEGG" id="pbt:ING2E5B_0808"/>
<evidence type="ECO:0000256" key="6">
    <source>
        <dbReference type="ARBA" id="ARBA00022605"/>
    </source>
</evidence>
<keyword evidence="8 9" id="KW-0413">Isomerase</keyword>
<comment type="catalytic activity">
    <reaction evidence="1 9 11">
        <text>1-(5-phospho-beta-D-ribosyl)-5-[(5-phospho-beta-D-ribosylamino)methylideneamino]imidazole-4-carboxamide = 5-[(5-phospho-1-deoxy-D-ribulos-1-ylimino)methylamino]-1-(5-phospho-beta-D-ribosyl)imidazole-4-carboxamide</text>
        <dbReference type="Rhea" id="RHEA:15469"/>
        <dbReference type="ChEBI" id="CHEBI:58435"/>
        <dbReference type="ChEBI" id="CHEBI:58525"/>
        <dbReference type="EC" id="5.3.1.16"/>
    </reaction>
</comment>
<dbReference type="Gene3D" id="3.20.20.70">
    <property type="entry name" value="Aldolase class I"/>
    <property type="match status" value="1"/>
</dbReference>
<evidence type="ECO:0000256" key="11">
    <source>
        <dbReference type="RuleBase" id="RU003658"/>
    </source>
</evidence>
<sequence>MRIIPAIDIIDGKCVRLTKGDYSTQKTYNENPLEVAKEFEANGIKFLHLVDLDGAKSNHIVNHHILNEIASKTSLSIDFGGGIKSDNDVRIAFENGAKQITGGSIAIINPELFTEWLSKYGADKIILGADSYNRKIATHGWQKESQVDVVDFITDYQKKGIEMVICTDISKDGMLQGPSVELYREILSKSHISLIASGGVTSIADIHLLQQIGCEGAIIGKAIYEGNISMNELRDFNPD</sequence>
<dbReference type="InterPro" id="IPR023016">
    <property type="entry name" value="HisA/PriA"/>
</dbReference>
<dbReference type="PATRIC" id="fig|1562970.3.peg.804"/>
<dbReference type="GO" id="GO:0000105">
    <property type="term" value="P:L-histidine biosynthetic process"/>
    <property type="evidence" value="ECO:0007669"/>
    <property type="project" value="UniProtKB-UniRule"/>
</dbReference>
<accession>A0A098C0Y2</accession>
<dbReference type="FunFam" id="3.20.20.70:FF:000009">
    <property type="entry name" value="1-(5-phosphoribosyl)-5-[(5-phosphoribosylamino)methylideneamino] imidazole-4-carboxamide isomerase"/>
    <property type="match status" value="1"/>
</dbReference>
<dbReference type="OrthoDB" id="9807749at2"/>
<dbReference type="STRING" id="1562970.ING2E5B_0808"/>
<proteinExistence type="inferred from homology"/>
<evidence type="ECO:0000256" key="3">
    <source>
        <dbReference type="ARBA" id="ARBA00005133"/>
    </source>
</evidence>
<evidence type="ECO:0000313" key="13">
    <source>
        <dbReference type="Proteomes" id="UP000032417"/>
    </source>
</evidence>
<dbReference type="InterPro" id="IPR044524">
    <property type="entry name" value="Isoase_HisA-like"/>
</dbReference>
<dbReference type="UniPathway" id="UPA00031">
    <property type="reaction ID" value="UER00009"/>
</dbReference>
<evidence type="ECO:0000256" key="2">
    <source>
        <dbReference type="ARBA" id="ARBA00004496"/>
    </source>
</evidence>
<evidence type="ECO:0000256" key="8">
    <source>
        <dbReference type="ARBA" id="ARBA00023235"/>
    </source>
</evidence>
<dbReference type="InterPro" id="IPR006062">
    <property type="entry name" value="His_biosynth"/>
</dbReference>
<dbReference type="GO" id="GO:0005737">
    <property type="term" value="C:cytoplasm"/>
    <property type="evidence" value="ECO:0007669"/>
    <property type="project" value="UniProtKB-SubCell"/>
</dbReference>
<comment type="pathway">
    <text evidence="3 9 11">Amino-acid biosynthesis; L-histidine biosynthesis; L-histidine from 5-phospho-alpha-D-ribose 1-diphosphate: step 4/9.</text>
</comment>
<dbReference type="GO" id="GO:0000162">
    <property type="term" value="P:L-tryptophan biosynthetic process"/>
    <property type="evidence" value="ECO:0007669"/>
    <property type="project" value="TreeGrafter"/>
</dbReference>
<gene>
    <name evidence="9 12" type="primary">hisA</name>
    <name evidence="12" type="ORF">ING2E5B_0808</name>
</gene>